<keyword evidence="1" id="KW-0732">Signal</keyword>
<dbReference type="AlphaFoldDB" id="A0A2R7YYF4"/>
<evidence type="ECO:0000313" key="3">
    <source>
        <dbReference type="Proteomes" id="UP000244867"/>
    </source>
</evidence>
<gene>
    <name evidence="2" type="ORF">C7S10_11760</name>
</gene>
<organism evidence="2 3">
    <name type="scientific">Nocardioides currus</name>
    <dbReference type="NCBI Taxonomy" id="2133958"/>
    <lineage>
        <taxon>Bacteria</taxon>
        <taxon>Bacillati</taxon>
        <taxon>Actinomycetota</taxon>
        <taxon>Actinomycetes</taxon>
        <taxon>Propionibacteriales</taxon>
        <taxon>Nocardioidaceae</taxon>
        <taxon>Nocardioides</taxon>
    </lineage>
</organism>
<dbReference type="EMBL" id="PYXZ01000004">
    <property type="protein sequence ID" value="PUA81046.1"/>
    <property type="molecule type" value="Genomic_DNA"/>
</dbReference>
<keyword evidence="3" id="KW-1185">Reference proteome</keyword>
<dbReference type="Proteomes" id="UP000244867">
    <property type="component" value="Unassembled WGS sequence"/>
</dbReference>
<proteinExistence type="predicted"/>
<dbReference type="OrthoDB" id="3779270at2"/>
<comment type="caution">
    <text evidence="2">The sequence shown here is derived from an EMBL/GenBank/DDBJ whole genome shotgun (WGS) entry which is preliminary data.</text>
</comment>
<evidence type="ECO:0000256" key="1">
    <source>
        <dbReference type="SAM" id="SignalP"/>
    </source>
</evidence>
<sequence>MNRIITTGAGLALVVAPLLASTTATAHASDSASRQAPGYSVSARISKATAVAKEDTVKIRGSVRPGAAGDKVVLQQRLEGKKTWSQSGTAKVRANGTFLLKDEPSVAGTRFYRVLKPAAGKVAKGVSSELELTVYAWGPLASRQRGVAAGIINTTAMIGADNFANSLISTAPDAPNYVEYTLGKKCLKLRATYALTDSSATGGTGTVALKIDDRVAFASGLVLGQVIEDAETNVTDAFRIRYELASSGTPAANTAVATPEVLCTT</sequence>
<feature type="signal peptide" evidence="1">
    <location>
        <begin position="1"/>
        <end position="26"/>
    </location>
</feature>
<accession>A0A2R7YYF4</accession>
<protein>
    <submittedName>
        <fullName evidence="2">Uncharacterized protein</fullName>
    </submittedName>
</protein>
<name>A0A2R7YYF4_9ACTN</name>
<reference evidence="2 3" key="1">
    <citation type="submission" date="2018-03" db="EMBL/GenBank/DDBJ databases">
        <authorList>
            <person name="Keele B.F."/>
        </authorList>
    </citation>
    <scope>NUCLEOTIDE SEQUENCE [LARGE SCALE GENOMIC DNA]</scope>
    <source>
        <strain evidence="2 3">IB-3</strain>
    </source>
</reference>
<evidence type="ECO:0000313" key="2">
    <source>
        <dbReference type="EMBL" id="PUA81046.1"/>
    </source>
</evidence>
<dbReference type="RefSeq" id="WP_108344614.1">
    <property type="nucleotide sequence ID" value="NZ_PYXZ01000004.1"/>
</dbReference>
<feature type="chain" id="PRO_5038534088" evidence="1">
    <location>
        <begin position="27"/>
        <end position="265"/>
    </location>
</feature>